<dbReference type="PANTHER" id="PTHR35401">
    <property type="entry name" value="COPG FAMILY HELIX-TURN-HELIX PROTEIN-RELATED-RELATED"/>
    <property type="match status" value="1"/>
</dbReference>
<dbReference type="RefSeq" id="WP_023931170.1">
    <property type="nucleotide sequence ID" value="NZ_DF196808.1"/>
</dbReference>
<reference evidence="4" key="1">
    <citation type="submission" date="2012-12" db="EMBL/GenBank/DDBJ databases">
        <title>Genome Sequence of Photobacterium leiognathi lrivu.4.1.</title>
        <authorList>
            <person name="Urbanczyk H."/>
            <person name="Ogura Y."/>
            <person name="Hayashi T."/>
            <person name="Dunlap P.V."/>
        </authorList>
    </citation>
    <scope>NUCLEOTIDE SEQUENCE [LARGE SCALE GENOMIC DNA]</scope>
    <source>
        <strain evidence="4">lrivu.4.1</strain>
    </source>
</reference>
<dbReference type="EMBL" id="DF196808">
    <property type="protein sequence ID" value="GAD28605.1"/>
    <property type="molecule type" value="Genomic_DNA"/>
</dbReference>
<keyword evidence="1" id="KW-1277">Toxin-antitoxin system</keyword>
<dbReference type="PANTHER" id="PTHR35401:SF2">
    <property type="entry name" value="ABC-TYPE TRANSPORT SYSTEM"/>
    <property type="match status" value="1"/>
</dbReference>
<accession>V5H1K0</accession>
<evidence type="ECO:0000313" key="3">
    <source>
        <dbReference type="EMBL" id="GAD28605.1"/>
    </source>
</evidence>
<proteinExistence type="inferred from homology"/>
<dbReference type="InterPro" id="IPR010985">
    <property type="entry name" value="Ribbon_hlx_hlx"/>
</dbReference>
<organism evidence="3 4">
    <name type="scientific">Photobacterium leiognathi lrivu.4.1</name>
    <dbReference type="NCBI Taxonomy" id="1248232"/>
    <lineage>
        <taxon>Bacteria</taxon>
        <taxon>Pseudomonadati</taxon>
        <taxon>Pseudomonadota</taxon>
        <taxon>Gammaproteobacteria</taxon>
        <taxon>Vibrionales</taxon>
        <taxon>Vibrionaceae</taxon>
        <taxon>Photobacterium</taxon>
    </lineage>
</organism>
<dbReference type="SUPFAM" id="SSF47598">
    <property type="entry name" value="Ribbon-helix-helix"/>
    <property type="match status" value="1"/>
</dbReference>
<dbReference type="Gene3D" id="1.20.5.780">
    <property type="entry name" value="Single helix bin"/>
    <property type="match status" value="1"/>
</dbReference>
<evidence type="ECO:0008006" key="5">
    <source>
        <dbReference type="Google" id="ProtNLM"/>
    </source>
</evidence>
<dbReference type="GO" id="GO:0006355">
    <property type="term" value="P:regulation of DNA-templated transcription"/>
    <property type="evidence" value="ECO:0007669"/>
    <property type="project" value="InterPro"/>
</dbReference>
<sequence>MNTARKQERIEFRTTENSKQKLEEAALVSGCSVSTFVCEAALQKAENVIEQHKRSQISSEQWESVMDALCNPPEPTALMREIIEMSVEDSWEVTIKK</sequence>
<evidence type="ECO:0000313" key="4">
    <source>
        <dbReference type="Proteomes" id="UP000030675"/>
    </source>
</evidence>
<dbReference type="HOGENOM" id="CLU_152494_3_3_6"/>
<comment type="similarity">
    <text evidence="2">Belongs to the TacA antitoxin family.</text>
</comment>
<evidence type="ECO:0000256" key="2">
    <source>
        <dbReference type="ARBA" id="ARBA00049988"/>
    </source>
</evidence>
<dbReference type="InterPro" id="IPR014795">
    <property type="entry name" value="TacA_1-like"/>
</dbReference>
<protein>
    <recommendedName>
        <fullName evidence="5">DUF1778 domain-containing protein</fullName>
    </recommendedName>
</protein>
<name>V5H1K0_PHOLE</name>
<dbReference type="eggNOG" id="COG4453">
    <property type="taxonomic scope" value="Bacteria"/>
</dbReference>
<dbReference type="AlphaFoldDB" id="V5H1K0"/>
<dbReference type="Pfam" id="PF08681">
    <property type="entry name" value="TacA1"/>
    <property type="match status" value="1"/>
</dbReference>
<gene>
    <name evidence="3" type="ORF">PLEI_0248</name>
</gene>
<dbReference type="Proteomes" id="UP000030675">
    <property type="component" value="Unassembled WGS sequence"/>
</dbReference>
<evidence type="ECO:0000256" key="1">
    <source>
        <dbReference type="ARBA" id="ARBA00022649"/>
    </source>
</evidence>